<comment type="caution">
    <text evidence="10">The sequence shown here is derived from an EMBL/GenBank/DDBJ whole genome shotgun (WGS) entry which is preliminary data.</text>
</comment>
<evidence type="ECO:0000256" key="3">
    <source>
        <dbReference type="ARBA" id="ARBA00021128"/>
    </source>
</evidence>
<keyword evidence="4" id="KW-1003">Cell membrane</keyword>
<gene>
    <name evidence="10" type="ORF">JCM19232_2325</name>
</gene>
<keyword evidence="5" id="KW-0997">Cell inner membrane</keyword>
<evidence type="ECO:0000256" key="2">
    <source>
        <dbReference type="ARBA" id="ARBA00009803"/>
    </source>
</evidence>
<name>A0A0B8PAY9_9VIBR</name>
<evidence type="ECO:0000256" key="9">
    <source>
        <dbReference type="SAM" id="Phobius"/>
    </source>
</evidence>
<organism evidence="10 11">
    <name type="scientific">Vibrio ishigakensis</name>
    <dbReference type="NCBI Taxonomy" id="1481914"/>
    <lineage>
        <taxon>Bacteria</taxon>
        <taxon>Pseudomonadati</taxon>
        <taxon>Pseudomonadota</taxon>
        <taxon>Gammaproteobacteria</taxon>
        <taxon>Vibrionales</taxon>
        <taxon>Vibrionaceae</taxon>
        <taxon>Vibrio</taxon>
    </lineage>
</organism>
<keyword evidence="7 9" id="KW-1133">Transmembrane helix</keyword>
<evidence type="ECO:0000256" key="5">
    <source>
        <dbReference type="ARBA" id="ARBA00022519"/>
    </source>
</evidence>
<keyword evidence="8 9" id="KW-0472">Membrane</keyword>
<comment type="similarity">
    <text evidence="2">Belongs to the universal stress protein B family.</text>
</comment>
<evidence type="ECO:0000256" key="8">
    <source>
        <dbReference type="ARBA" id="ARBA00023136"/>
    </source>
</evidence>
<dbReference type="Pfam" id="PF10625">
    <property type="entry name" value="UspB"/>
    <property type="match status" value="1"/>
</dbReference>
<sequence>MVKQFRLFHYLRGREYKEHHDPVFVEKCDKVRELFILSCALLFVTLIAAFSV</sequence>
<evidence type="ECO:0000256" key="1">
    <source>
        <dbReference type="ARBA" id="ARBA00004429"/>
    </source>
</evidence>
<dbReference type="AlphaFoldDB" id="A0A0B8PAY9"/>
<dbReference type="GO" id="GO:0005886">
    <property type="term" value="C:plasma membrane"/>
    <property type="evidence" value="ECO:0007669"/>
    <property type="project" value="UniProtKB-SubCell"/>
</dbReference>
<protein>
    <recommendedName>
        <fullName evidence="3">Universal stress protein B</fullName>
    </recommendedName>
</protein>
<reference evidence="10 11" key="2">
    <citation type="submission" date="2015-01" db="EMBL/GenBank/DDBJ databases">
        <authorList>
            <consortium name="NBRP consortium"/>
            <person name="Sawabe T."/>
            <person name="Meirelles P."/>
            <person name="Feng G."/>
            <person name="Sayaka M."/>
            <person name="Hattori M."/>
            <person name="Ohkuma M."/>
        </authorList>
    </citation>
    <scope>NUCLEOTIDE SEQUENCE [LARGE SCALE GENOMIC DNA]</scope>
    <source>
        <strain evidence="10 11">JCM19232</strain>
    </source>
</reference>
<dbReference type="EMBL" id="BBSA01000010">
    <property type="protein sequence ID" value="GAM63915.1"/>
    <property type="molecule type" value="Genomic_DNA"/>
</dbReference>
<feature type="transmembrane region" description="Helical" evidence="9">
    <location>
        <begin position="34"/>
        <end position="51"/>
    </location>
</feature>
<dbReference type="Proteomes" id="UP000031670">
    <property type="component" value="Unassembled WGS sequence"/>
</dbReference>
<evidence type="ECO:0000256" key="7">
    <source>
        <dbReference type="ARBA" id="ARBA00022989"/>
    </source>
</evidence>
<evidence type="ECO:0000256" key="6">
    <source>
        <dbReference type="ARBA" id="ARBA00022692"/>
    </source>
</evidence>
<reference evidence="10 11" key="1">
    <citation type="submission" date="2015-01" db="EMBL/GenBank/DDBJ databases">
        <title>Vibrio sp. C5 JCM 19232 whole genome shotgun sequence.</title>
        <authorList>
            <person name="Sawabe T."/>
            <person name="Meirelles P."/>
            <person name="Feng G."/>
            <person name="Sayaka M."/>
            <person name="Hattori M."/>
            <person name="Ohkuma M."/>
        </authorList>
    </citation>
    <scope>NUCLEOTIDE SEQUENCE [LARGE SCALE GENOMIC DNA]</scope>
    <source>
        <strain evidence="10 11">JCM19232</strain>
    </source>
</reference>
<evidence type="ECO:0000313" key="10">
    <source>
        <dbReference type="EMBL" id="GAM63915.1"/>
    </source>
</evidence>
<keyword evidence="6 9" id="KW-0812">Transmembrane</keyword>
<evidence type="ECO:0000313" key="11">
    <source>
        <dbReference type="Proteomes" id="UP000031670"/>
    </source>
</evidence>
<proteinExistence type="inferred from homology"/>
<evidence type="ECO:0000256" key="4">
    <source>
        <dbReference type="ARBA" id="ARBA00022475"/>
    </source>
</evidence>
<comment type="subcellular location">
    <subcellularLocation>
        <location evidence="1">Cell inner membrane</location>
        <topology evidence="1">Multi-pass membrane protein</topology>
    </subcellularLocation>
</comment>
<accession>A0A0B8PAY9</accession>
<dbReference type="InterPro" id="IPR019598">
    <property type="entry name" value="Universal_stress_protein_B"/>
</dbReference>